<dbReference type="PANTHER" id="PTHR36041:SF2">
    <property type="entry name" value="SUCCINATE DEHYDROGENASE SUBUNIT 7A, MITOCHONDRIAL-RELATED"/>
    <property type="match status" value="1"/>
</dbReference>
<sequence>MRLFAINASEVSQLQSRRQLHVEPGAREKALLAKDSTLERFKSYRKGASPVRRIGDYLTIAVVAGMLKSKIEKESKKFKWF</sequence>
<evidence type="ECO:0000313" key="2">
    <source>
        <dbReference type="Proteomes" id="UP000235145"/>
    </source>
</evidence>
<dbReference type="AlphaFoldDB" id="A0A9R1XXA5"/>
<gene>
    <name evidence="1" type="ORF">LSAT_V11C100001940</name>
</gene>
<dbReference type="GO" id="GO:0045273">
    <property type="term" value="C:respiratory chain complex II (succinate dehydrogenase)"/>
    <property type="evidence" value="ECO:0007669"/>
    <property type="project" value="InterPro"/>
</dbReference>
<comment type="caution">
    <text evidence="1">The sequence shown here is derived from an EMBL/GenBank/DDBJ whole genome shotgun (WGS) entry which is preliminary data.</text>
</comment>
<name>A0A9R1XXA5_LACSA</name>
<evidence type="ECO:0000313" key="1">
    <source>
        <dbReference type="EMBL" id="KAJ0226774.1"/>
    </source>
</evidence>
<dbReference type="Proteomes" id="UP000235145">
    <property type="component" value="Unassembled WGS sequence"/>
</dbReference>
<dbReference type="EMBL" id="NBSK02000001">
    <property type="protein sequence ID" value="KAJ0226774.1"/>
    <property type="molecule type" value="Genomic_DNA"/>
</dbReference>
<keyword evidence="2" id="KW-1185">Reference proteome</keyword>
<reference evidence="1 2" key="1">
    <citation type="journal article" date="2017" name="Nat. Commun.">
        <title>Genome assembly with in vitro proximity ligation data and whole-genome triplication in lettuce.</title>
        <authorList>
            <person name="Reyes-Chin-Wo S."/>
            <person name="Wang Z."/>
            <person name="Yang X."/>
            <person name="Kozik A."/>
            <person name="Arikit S."/>
            <person name="Song C."/>
            <person name="Xia L."/>
            <person name="Froenicke L."/>
            <person name="Lavelle D.O."/>
            <person name="Truco M.J."/>
            <person name="Xia R."/>
            <person name="Zhu S."/>
            <person name="Xu C."/>
            <person name="Xu H."/>
            <person name="Xu X."/>
            <person name="Cox K."/>
            <person name="Korf I."/>
            <person name="Meyers B.C."/>
            <person name="Michelmore R.W."/>
        </authorList>
    </citation>
    <scope>NUCLEOTIDE SEQUENCE [LARGE SCALE GENOMIC DNA]</scope>
    <source>
        <strain evidence="2">cv. Salinas</strain>
        <tissue evidence="1">Seedlings</tissue>
    </source>
</reference>
<organism evidence="1 2">
    <name type="scientific">Lactuca sativa</name>
    <name type="common">Garden lettuce</name>
    <dbReference type="NCBI Taxonomy" id="4236"/>
    <lineage>
        <taxon>Eukaryota</taxon>
        <taxon>Viridiplantae</taxon>
        <taxon>Streptophyta</taxon>
        <taxon>Embryophyta</taxon>
        <taxon>Tracheophyta</taxon>
        <taxon>Spermatophyta</taxon>
        <taxon>Magnoliopsida</taxon>
        <taxon>eudicotyledons</taxon>
        <taxon>Gunneridae</taxon>
        <taxon>Pentapetalae</taxon>
        <taxon>asterids</taxon>
        <taxon>campanulids</taxon>
        <taxon>Asterales</taxon>
        <taxon>Asteraceae</taxon>
        <taxon>Cichorioideae</taxon>
        <taxon>Cichorieae</taxon>
        <taxon>Lactucinae</taxon>
        <taxon>Lactuca</taxon>
    </lineage>
</organism>
<protein>
    <submittedName>
        <fullName evidence="1">Uncharacterized protein</fullName>
    </submittedName>
</protein>
<accession>A0A9R1XXA5</accession>
<dbReference type="InterPro" id="IPR034573">
    <property type="entry name" value="SDH7"/>
</dbReference>
<proteinExistence type="predicted"/>
<dbReference type="PANTHER" id="PTHR36041">
    <property type="entry name" value="SUCCINATE DEHYDROGENASE SUBUNIT 7A, MITOCHONDRIAL-RELATED"/>
    <property type="match status" value="1"/>
</dbReference>